<gene>
    <name evidence="1" type="ORF">FA13DRAFT_1789609</name>
</gene>
<dbReference type="Gene3D" id="3.80.10.10">
    <property type="entry name" value="Ribonuclease Inhibitor"/>
    <property type="match status" value="1"/>
</dbReference>
<sequence length="502" mass="56938">MQASPIYGVPNDILQEIFVQSLSDNRWRIGLSPLDTPVLLTHVCKRWRTLALGFPKVWQSLRWDTHVGELNAHKQLDIVAAAAGRAKSAPRSLQVIIRQNTPSSVEAQKAIFKVLPDIPRQLLNPPAPSLTRLVLKGVPIAQIHAIPNGLFLSLARLVLHLDGTDLETFPWSTKGPVTAFSDTPALRGVGMGSSFPFNFLKAQFVSGRVLLPWEQLTHVLDFAPALDTSPMFDYLNKCSRLRYLFVTLHEGDVGEEGVSHWRHKAGDVRVLENLESVSLYYWNSRAGDIGYPAILDLFEFPNLKALRLDGATLNFQQSEQWTEPLSNRFISRIGSLEHLTYLSLCPISVHPDTFRRIILATPRVKILDGFIYENYENFFELLIWNPDRQMLPELEVLILELDNTLADDEGEGEPIPAQSFDVFLESRMKASSPFRRVVVFSSREHHLDEGVPFVQVALKYVALGLCFEPTLVKENRSRKVNHLWVERDPELQDWPELCETHS</sequence>
<accession>A0A4Y7TJU9</accession>
<dbReference type="OrthoDB" id="2269034at2759"/>
<keyword evidence="2" id="KW-1185">Reference proteome</keyword>
<evidence type="ECO:0000313" key="1">
    <source>
        <dbReference type="EMBL" id="TEB33779.1"/>
    </source>
</evidence>
<organism evidence="1 2">
    <name type="scientific">Coprinellus micaceus</name>
    <name type="common">Glistening ink-cap mushroom</name>
    <name type="synonym">Coprinus micaceus</name>
    <dbReference type="NCBI Taxonomy" id="71717"/>
    <lineage>
        <taxon>Eukaryota</taxon>
        <taxon>Fungi</taxon>
        <taxon>Dikarya</taxon>
        <taxon>Basidiomycota</taxon>
        <taxon>Agaricomycotina</taxon>
        <taxon>Agaricomycetes</taxon>
        <taxon>Agaricomycetidae</taxon>
        <taxon>Agaricales</taxon>
        <taxon>Agaricineae</taxon>
        <taxon>Psathyrellaceae</taxon>
        <taxon>Coprinellus</taxon>
    </lineage>
</organism>
<dbReference type="AlphaFoldDB" id="A0A4Y7TJU9"/>
<dbReference type="EMBL" id="QPFP01000011">
    <property type="protein sequence ID" value="TEB33779.1"/>
    <property type="molecule type" value="Genomic_DNA"/>
</dbReference>
<dbReference type="InterPro" id="IPR032675">
    <property type="entry name" value="LRR_dom_sf"/>
</dbReference>
<protein>
    <submittedName>
        <fullName evidence="1">Uncharacterized protein</fullName>
    </submittedName>
</protein>
<name>A0A4Y7TJU9_COPMI</name>
<reference evidence="1 2" key="1">
    <citation type="journal article" date="2019" name="Nat. Ecol. Evol.">
        <title>Megaphylogeny resolves global patterns of mushroom evolution.</title>
        <authorList>
            <person name="Varga T."/>
            <person name="Krizsan K."/>
            <person name="Foldi C."/>
            <person name="Dima B."/>
            <person name="Sanchez-Garcia M."/>
            <person name="Sanchez-Ramirez S."/>
            <person name="Szollosi G.J."/>
            <person name="Szarkandi J.G."/>
            <person name="Papp V."/>
            <person name="Albert L."/>
            <person name="Andreopoulos W."/>
            <person name="Angelini C."/>
            <person name="Antonin V."/>
            <person name="Barry K.W."/>
            <person name="Bougher N.L."/>
            <person name="Buchanan P."/>
            <person name="Buyck B."/>
            <person name="Bense V."/>
            <person name="Catcheside P."/>
            <person name="Chovatia M."/>
            <person name="Cooper J."/>
            <person name="Damon W."/>
            <person name="Desjardin D."/>
            <person name="Finy P."/>
            <person name="Geml J."/>
            <person name="Haridas S."/>
            <person name="Hughes K."/>
            <person name="Justo A."/>
            <person name="Karasinski D."/>
            <person name="Kautmanova I."/>
            <person name="Kiss B."/>
            <person name="Kocsube S."/>
            <person name="Kotiranta H."/>
            <person name="LaButti K.M."/>
            <person name="Lechner B.E."/>
            <person name="Liimatainen K."/>
            <person name="Lipzen A."/>
            <person name="Lukacs Z."/>
            <person name="Mihaltcheva S."/>
            <person name="Morgado L.N."/>
            <person name="Niskanen T."/>
            <person name="Noordeloos M.E."/>
            <person name="Ohm R.A."/>
            <person name="Ortiz-Santana B."/>
            <person name="Ovrebo C."/>
            <person name="Racz N."/>
            <person name="Riley R."/>
            <person name="Savchenko A."/>
            <person name="Shiryaev A."/>
            <person name="Soop K."/>
            <person name="Spirin V."/>
            <person name="Szebenyi C."/>
            <person name="Tomsovsky M."/>
            <person name="Tulloss R.E."/>
            <person name="Uehling J."/>
            <person name="Grigoriev I.V."/>
            <person name="Vagvolgyi C."/>
            <person name="Papp T."/>
            <person name="Martin F.M."/>
            <person name="Miettinen O."/>
            <person name="Hibbett D.S."/>
            <person name="Nagy L.G."/>
        </authorList>
    </citation>
    <scope>NUCLEOTIDE SEQUENCE [LARGE SCALE GENOMIC DNA]</scope>
    <source>
        <strain evidence="1 2">FP101781</strain>
    </source>
</reference>
<dbReference type="SUPFAM" id="SSF52047">
    <property type="entry name" value="RNI-like"/>
    <property type="match status" value="1"/>
</dbReference>
<comment type="caution">
    <text evidence="1">The sequence shown here is derived from an EMBL/GenBank/DDBJ whole genome shotgun (WGS) entry which is preliminary data.</text>
</comment>
<dbReference type="Proteomes" id="UP000298030">
    <property type="component" value="Unassembled WGS sequence"/>
</dbReference>
<proteinExistence type="predicted"/>
<evidence type="ECO:0000313" key="2">
    <source>
        <dbReference type="Proteomes" id="UP000298030"/>
    </source>
</evidence>